<keyword evidence="2" id="KW-1185">Reference proteome</keyword>
<sequence length="160" mass="17753">MSRSGRCILLKGLEKIVASEEIPMLCSACTFCHGKDRPNALDLVVDPLGILCPHGKLAHQLPLVSAYSSLARVGVGLELEQQRRRTDPSTNEPFFTSCTRDFIGTLDYIFYTTDFLAVESLLELLAEDSLIKDTALPSPEWSSNHIALLAEFCCMPKLRH</sequence>
<dbReference type="Proteomes" id="UP001054252">
    <property type="component" value="Unassembled WGS sequence"/>
</dbReference>
<evidence type="ECO:0000313" key="1">
    <source>
        <dbReference type="EMBL" id="GKV41893.1"/>
    </source>
</evidence>
<dbReference type="EMBL" id="BPVZ01000153">
    <property type="protein sequence ID" value="GKV41893.1"/>
    <property type="molecule type" value="Genomic_DNA"/>
</dbReference>
<organism evidence="1 2">
    <name type="scientific">Rubroshorea leprosula</name>
    <dbReference type="NCBI Taxonomy" id="152421"/>
    <lineage>
        <taxon>Eukaryota</taxon>
        <taxon>Viridiplantae</taxon>
        <taxon>Streptophyta</taxon>
        <taxon>Embryophyta</taxon>
        <taxon>Tracheophyta</taxon>
        <taxon>Spermatophyta</taxon>
        <taxon>Magnoliopsida</taxon>
        <taxon>eudicotyledons</taxon>
        <taxon>Gunneridae</taxon>
        <taxon>Pentapetalae</taxon>
        <taxon>rosids</taxon>
        <taxon>malvids</taxon>
        <taxon>Malvales</taxon>
        <taxon>Dipterocarpaceae</taxon>
        <taxon>Rubroshorea</taxon>
    </lineage>
</organism>
<proteinExistence type="predicted"/>
<dbReference type="InterPro" id="IPR036691">
    <property type="entry name" value="Endo/exonu/phosph_ase_sf"/>
</dbReference>
<dbReference type="Gene3D" id="3.60.10.10">
    <property type="entry name" value="Endonuclease/exonuclease/phosphatase"/>
    <property type="match status" value="1"/>
</dbReference>
<name>A0AAV5LXJ6_9ROSI</name>
<dbReference type="PANTHER" id="PTHR12121">
    <property type="entry name" value="CARBON CATABOLITE REPRESSOR PROTEIN 4"/>
    <property type="match status" value="1"/>
</dbReference>
<protein>
    <submittedName>
        <fullName evidence="1">Uncharacterized protein</fullName>
    </submittedName>
</protein>
<reference evidence="1 2" key="1">
    <citation type="journal article" date="2021" name="Commun. Biol.">
        <title>The genome of Shorea leprosula (Dipterocarpaceae) highlights the ecological relevance of drought in aseasonal tropical rainforests.</title>
        <authorList>
            <person name="Ng K.K.S."/>
            <person name="Kobayashi M.J."/>
            <person name="Fawcett J.A."/>
            <person name="Hatakeyama M."/>
            <person name="Paape T."/>
            <person name="Ng C.H."/>
            <person name="Ang C.C."/>
            <person name="Tnah L.H."/>
            <person name="Lee C.T."/>
            <person name="Nishiyama T."/>
            <person name="Sese J."/>
            <person name="O'Brien M.J."/>
            <person name="Copetti D."/>
            <person name="Mohd Noor M.I."/>
            <person name="Ong R.C."/>
            <person name="Putra M."/>
            <person name="Sireger I.Z."/>
            <person name="Indrioko S."/>
            <person name="Kosugi Y."/>
            <person name="Izuno A."/>
            <person name="Isagi Y."/>
            <person name="Lee S.L."/>
            <person name="Shimizu K.K."/>
        </authorList>
    </citation>
    <scope>NUCLEOTIDE SEQUENCE [LARGE SCALE GENOMIC DNA]</scope>
    <source>
        <strain evidence="1">214</strain>
    </source>
</reference>
<dbReference type="InterPro" id="IPR050410">
    <property type="entry name" value="CCR4/nocturin_mRNA_transcr"/>
</dbReference>
<dbReference type="GO" id="GO:0000175">
    <property type="term" value="F:3'-5'-RNA exonuclease activity"/>
    <property type="evidence" value="ECO:0007669"/>
    <property type="project" value="TreeGrafter"/>
</dbReference>
<accession>A0AAV5LXJ6</accession>
<dbReference type="AlphaFoldDB" id="A0AAV5LXJ6"/>
<dbReference type="PANTHER" id="PTHR12121:SF34">
    <property type="entry name" value="PROTEIN ANGEL"/>
    <property type="match status" value="1"/>
</dbReference>
<gene>
    <name evidence="1" type="ORF">SLEP1_g49367</name>
</gene>
<evidence type="ECO:0000313" key="2">
    <source>
        <dbReference type="Proteomes" id="UP001054252"/>
    </source>
</evidence>
<comment type="caution">
    <text evidence="1">The sequence shown here is derived from an EMBL/GenBank/DDBJ whole genome shotgun (WGS) entry which is preliminary data.</text>
</comment>